<name>I6YB72_MYCWM</name>
<sequence length="255" mass="28246">MSLGILTLKIGLVAGVTGVSIATPILLKNKVSSVTENSQSLQVTDSQQVEAGREGSRDSDSQRTLSEAERAGSPVVSSDLSHSGSSMSSPTPVIKKEEFDKKCFVVPAESNGGNDIKLLTCYDPKKFINKEFTEEQPEYDSIFHILDTSKTDNPVKINEKLEWNPESRHLVAKLESNSESEYIFTAAGNEWKGISDNQVINLLDEHECAIYEVTRDSLNPQKTHLLACGKYVGEFSNEEPKGIHLTNWERERQLS</sequence>
<evidence type="ECO:0000313" key="3">
    <source>
        <dbReference type="Proteomes" id="UP000009005"/>
    </source>
</evidence>
<dbReference type="KEGG" id="mwe:WEN_02160"/>
<proteinExistence type="predicted"/>
<dbReference type="PATRIC" id="fig|1197325.3.peg.464"/>
<dbReference type="OrthoDB" id="402401at2"/>
<dbReference type="Proteomes" id="UP000009005">
    <property type="component" value="Chromosome"/>
</dbReference>
<protein>
    <submittedName>
        <fullName evidence="2">Uncharacterized protein</fullName>
    </submittedName>
</protein>
<evidence type="ECO:0000256" key="1">
    <source>
        <dbReference type="SAM" id="MobiDB-lite"/>
    </source>
</evidence>
<feature type="region of interest" description="Disordered" evidence="1">
    <location>
        <begin position="37"/>
        <end position="92"/>
    </location>
</feature>
<dbReference type="RefSeq" id="WP_014849931.1">
    <property type="nucleotide sequence ID" value="NC_018149.1"/>
</dbReference>
<dbReference type="HOGENOM" id="CLU_1155432_0_0_14"/>
<evidence type="ECO:0000313" key="2">
    <source>
        <dbReference type="EMBL" id="AFN65221.1"/>
    </source>
</evidence>
<reference evidence="2 3" key="1">
    <citation type="journal article" date="2012" name="J. Bacteriol.">
        <title>Complete genome sequence of Mycoplasma wenyonii strain Massachusetts.</title>
        <authorList>
            <person name="Dos Santos A.P."/>
            <person name="Guimaraes A.M."/>
            <person name="do Nascimento N.C."/>
            <person name="Sanmiguel P.J."/>
            <person name="Messick J.B."/>
        </authorList>
    </citation>
    <scope>NUCLEOTIDE SEQUENCE [LARGE SCALE GENOMIC DNA]</scope>
    <source>
        <strain evidence="2 3">Massachusetts</strain>
    </source>
</reference>
<accession>I6YB72</accession>
<feature type="compositionally biased region" description="Basic and acidic residues" evidence="1">
    <location>
        <begin position="51"/>
        <end position="70"/>
    </location>
</feature>
<feature type="compositionally biased region" description="Low complexity" evidence="1">
    <location>
        <begin position="73"/>
        <end position="92"/>
    </location>
</feature>
<dbReference type="EMBL" id="CP003703">
    <property type="protein sequence ID" value="AFN65221.1"/>
    <property type="molecule type" value="Genomic_DNA"/>
</dbReference>
<keyword evidence="3" id="KW-1185">Reference proteome</keyword>
<dbReference type="AlphaFoldDB" id="I6YB72"/>
<dbReference type="STRING" id="1197325.WEN_02160"/>
<feature type="compositionally biased region" description="Polar residues" evidence="1">
    <location>
        <begin position="37"/>
        <end position="49"/>
    </location>
</feature>
<gene>
    <name evidence="2" type="ordered locus">WEN_02160</name>
</gene>
<organism evidence="2 3">
    <name type="scientific">Mycoplasma wenyonii (strain Massachusetts)</name>
    <name type="common">Eperythrozoon wenyonii</name>
    <dbReference type="NCBI Taxonomy" id="1197325"/>
    <lineage>
        <taxon>Bacteria</taxon>
        <taxon>Bacillati</taxon>
        <taxon>Mycoplasmatota</taxon>
        <taxon>Mollicutes</taxon>
        <taxon>Mycoplasmataceae</taxon>
        <taxon>Mycoplasma</taxon>
    </lineage>
</organism>